<evidence type="ECO:0000313" key="4">
    <source>
        <dbReference type="Proteomes" id="UP000295292"/>
    </source>
</evidence>
<dbReference type="InterPro" id="IPR001375">
    <property type="entry name" value="Peptidase_S9_cat"/>
</dbReference>
<dbReference type="AlphaFoldDB" id="A0A4R6WC61"/>
<proteinExistence type="predicted"/>
<reference evidence="3 4" key="1">
    <citation type="submission" date="2019-03" db="EMBL/GenBank/DDBJ databases">
        <title>Genomic Encyclopedia of Archaeal and Bacterial Type Strains, Phase II (KMG-II): from individual species to whole genera.</title>
        <authorList>
            <person name="Goeker M."/>
        </authorList>
    </citation>
    <scope>NUCLEOTIDE SEQUENCE [LARGE SCALE GENOMIC DNA]</scope>
    <source>
        <strain evidence="3 4">DSM 28353</strain>
    </source>
</reference>
<sequence length="377" mass="43773">MKKISFFILSFLFCQMVFAQKTHLHEKLVPYFYAPDSLEQDFGHFQSPLVFNDGRQVRSAKDWTRRKAEIKHDWENYLGHWPELYTQQRFEYIDTLYEDTYTQYGVRFKWTPNEWTKGYLLVPKNASSKMPAVVSVFYDAESSIGIGSESRPWRPWRDFAKELANRGFVTLAIGTKEASERNEFSLYYPSIDSVSVQPLSMLAYAANNAYYVLANSNNVDKSRIGIVGHSFGGKWAMFASCLTDNFAAAAWSDPGIVMQEDRESINYWEPWYLGFHSKPWRNRGLITESNPAHGVYNQLRKDNRNLHELHVLMAPRPFLVSGGAEDPVTQWRALNHSVEVNKLLGKKERVAMTNRPMHALTEDATEVIYTFFEYFLK</sequence>
<dbReference type="OrthoDB" id="3668964at2"/>
<evidence type="ECO:0000256" key="1">
    <source>
        <dbReference type="SAM" id="SignalP"/>
    </source>
</evidence>
<dbReference type="EMBL" id="SNYV01000014">
    <property type="protein sequence ID" value="TDQ77135.1"/>
    <property type="molecule type" value="Genomic_DNA"/>
</dbReference>
<dbReference type="GO" id="GO:0006508">
    <property type="term" value="P:proteolysis"/>
    <property type="evidence" value="ECO:0007669"/>
    <property type="project" value="InterPro"/>
</dbReference>
<dbReference type="SUPFAM" id="SSF53474">
    <property type="entry name" value="alpha/beta-Hydrolases"/>
    <property type="match status" value="1"/>
</dbReference>
<dbReference type="GO" id="GO:0008236">
    <property type="term" value="F:serine-type peptidase activity"/>
    <property type="evidence" value="ECO:0007669"/>
    <property type="project" value="InterPro"/>
</dbReference>
<feature type="domain" description="Peptidase S9 prolyl oligopeptidase catalytic" evidence="2">
    <location>
        <begin position="212"/>
        <end position="329"/>
    </location>
</feature>
<evidence type="ECO:0000259" key="2">
    <source>
        <dbReference type="Pfam" id="PF00326"/>
    </source>
</evidence>
<dbReference type="Pfam" id="PF00326">
    <property type="entry name" value="Peptidase_S9"/>
    <property type="match status" value="1"/>
</dbReference>
<gene>
    <name evidence="3" type="ORF">CLV99_2531</name>
</gene>
<evidence type="ECO:0000313" key="3">
    <source>
        <dbReference type="EMBL" id="TDQ77135.1"/>
    </source>
</evidence>
<dbReference type="Gene3D" id="3.40.50.1820">
    <property type="entry name" value="alpha/beta hydrolase"/>
    <property type="match status" value="1"/>
</dbReference>
<accession>A0A4R6WC61</accession>
<name>A0A4R6WC61_9SPHI</name>
<dbReference type="RefSeq" id="WP_133584779.1">
    <property type="nucleotide sequence ID" value="NZ_SNYV01000014.1"/>
</dbReference>
<protein>
    <submittedName>
        <fullName evidence="3">Prolyl oligopeptidase family protein</fullName>
    </submittedName>
</protein>
<organism evidence="3 4">
    <name type="scientific">Sphingobacterium yanglingense</name>
    <dbReference type="NCBI Taxonomy" id="1437280"/>
    <lineage>
        <taxon>Bacteria</taxon>
        <taxon>Pseudomonadati</taxon>
        <taxon>Bacteroidota</taxon>
        <taxon>Sphingobacteriia</taxon>
        <taxon>Sphingobacteriales</taxon>
        <taxon>Sphingobacteriaceae</taxon>
        <taxon>Sphingobacterium</taxon>
    </lineage>
</organism>
<dbReference type="InterPro" id="IPR029058">
    <property type="entry name" value="AB_hydrolase_fold"/>
</dbReference>
<comment type="caution">
    <text evidence="3">The sequence shown here is derived from an EMBL/GenBank/DDBJ whole genome shotgun (WGS) entry which is preliminary data.</text>
</comment>
<dbReference type="Proteomes" id="UP000295292">
    <property type="component" value="Unassembled WGS sequence"/>
</dbReference>
<feature type="chain" id="PRO_5020302486" evidence="1">
    <location>
        <begin position="20"/>
        <end position="377"/>
    </location>
</feature>
<keyword evidence="1" id="KW-0732">Signal</keyword>
<keyword evidence="4" id="KW-1185">Reference proteome</keyword>
<feature type="signal peptide" evidence="1">
    <location>
        <begin position="1"/>
        <end position="19"/>
    </location>
</feature>